<proteinExistence type="inferred from homology"/>
<dbReference type="InterPro" id="IPR012134">
    <property type="entry name" value="Glu-5-SA_DH"/>
</dbReference>
<dbReference type="InterPro" id="IPR016161">
    <property type="entry name" value="Ald_DH/histidinol_DH"/>
</dbReference>
<dbReference type="PANTHER" id="PTHR11063:SF8">
    <property type="entry name" value="DELTA-1-PYRROLINE-5-CARBOXYLATE SYNTHASE"/>
    <property type="match status" value="1"/>
</dbReference>
<dbReference type="SUPFAM" id="SSF53720">
    <property type="entry name" value="ALDH-like"/>
    <property type="match status" value="1"/>
</dbReference>
<dbReference type="EC" id="1.2.1.41" evidence="7"/>
<evidence type="ECO:0000256" key="6">
    <source>
        <dbReference type="ARBA" id="ARBA00049024"/>
    </source>
</evidence>
<evidence type="ECO:0000256" key="3">
    <source>
        <dbReference type="ARBA" id="ARBA00022650"/>
    </source>
</evidence>
<dbReference type="Gene3D" id="3.40.309.10">
    <property type="entry name" value="Aldehyde Dehydrogenase, Chain A, domain 2"/>
    <property type="match status" value="1"/>
</dbReference>
<evidence type="ECO:0000259" key="8">
    <source>
        <dbReference type="Pfam" id="PF00171"/>
    </source>
</evidence>
<comment type="similarity">
    <text evidence="7">Belongs to the gamma-glutamyl phosphate reductase family.</text>
</comment>
<feature type="domain" description="Aldehyde dehydrogenase" evidence="8">
    <location>
        <begin position="23"/>
        <end position="292"/>
    </location>
</feature>
<evidence type="ECO:0000256" key="4">
    <source>
        <dbReference type="ARBA" id="ARBA00022857"/>
    </source>
</evidence>
<dbReference type="PANTHER" id="PTHR11063">
    <property type="entry name" value="GLUTAMATE SEMIALDEHYDE DEHYDROGENASE"/>
    <property type="match status" value="1"/>
</dbReference>
<dbReference type="NCBIfam" id="TIGR00407">
    <property type="entry name" value="proA"/>
    <property type="match status" value="1"/>
</dbReference>
<keyword evidence="2 7" id="KW-0028">Amino-acid biosynthesis</keyword>
<comment type="caution">
    <text evidence="9">The sequence shown here is derived from an EMBL/GenBank/DDBJ whole genome shotgun (WGS) entry which is preliminary data.</text>
</comment>
<evidence type="ECO:0000256" key="1">
    <source>
        <dbReference type="ARBA" id="ARBA00004985"/>
    </source>
</evidence>
<dbReference type="PROSITE" id="PS01223">
    <property type="entry name" value="PROA"/>
    <property type="match status" value="1"/>
</dbReference>
<keyword evidence="4 7" id="KW-0521">NADP</keyword>
<keyword evidence="7" id="KW-0963">Cytoplasm</keyword>
<evidence type="ECO:0000313" key="9">
    <source>
        <dbReference type="EMBL" id="MDJ1157553.1"/>
    </source>
</evidence>
<name>A0ABT7ADX4_9HYPH</name>
<dbReference type="RefSeq" id="WP_283739535.1">
    <property type="nucleotide sequence ID" value="NZ_JASJEV010000002.1"/>
</dbReference>
<dbReference type="CDD" id="cd07079">
    <property type="entry name" value="ALDH_F18-19_ProA-GPR"/>
    <property type="match status" value="1"/>
</dbReference>
<dbReference type="InterPro" id="IPR000965">
    <property type="entry name" value="GPR_dom"/>
</dbReference>
<comment type="pathway">
    <text evidence="1 7">Amino-acid biosynthesis; L-proline biosynthesis; L-glutamate 5-semialdehyde from L-glutamate: step 2/2.</text>
</comment>
<accession>A0ABT7ADX4</accession>
<dbReference type="InterPro" id="IPR015590">
    <property type="entry name" value="Aldehyde_DH_dom"/>
</dbReference>
<dbReference type="InterPro" id="IPR016162">
    <property type="entry name" value="Ald_DH_N"/>
</dbReference>
<dbReference type="NCBIfam" id="NF001221">
    <property type="entry name" value="PRK00197.1"/>
    <property type="match status" value="1"/>
</dbReference>
<organism evidence="9 10">
    <name type="scientific">Chelatococcus albus</name>
    <dbReference type="NCBI Taxonomy" id="3047466"/>
    <lineage>
        <taxon>Bacteria</taxon>
        <taxon>Pseudomonadati</taxon>
        <taxon>Pseudomonadota</taxon>
        <taxon>Alphaproteobacteria</taxon>
        <taxon>Hyphomicrobiales</taxon>
        <taxon>Chelatococcaceae</taxon>
        <taxon>Chelatococcus</taxon>
    </lineage>
</organism>
<gene>
    <name evidence="7" type="primary">proA</name>
    <name evidence="9" type="ORF">QNA08_04775</name>
</gene>
<dbReference type="EMBL" id="JASJEV010000002">
    <property type="protein sequence ID" value="MDJ1157553.1"/>
    <property type="molecule type" value="Genomic_DNA"/>
</dbReference>
<dbReference type="GO" id="GO:0004350">
    <property type="term" value="F:glutamate-5-semialdehyde dehydrogenase activity"/>
    <property type="evidence" value="ECO:0007669"/>
    <property type="project" value="UniProtKB-EC"/>
</dbReference>
<evidence type="ECO:0000313" key="10">
    <source>
        <dbReference type="Proteomes" id="UP001321492"/>
    </source>
</evidence>
<sequence length="430" mass="44684">MSEALRVIEGGREIAELMRDIGRRARRAARRLALASAAEKNAALAAMAAEVRAATPAILAANAEDVAEARAAGQTAAYLDRLALDPGRVAGIATAIESVAALPDPVGRVLASFKRPNGLVIERVATPLGVIGVIFESRPNVTADAGALCLKAGNAAILRTGSDSFRSASALREAMAKGLASAGLPADAIQLVPTRDRAAVGHMLAGLDGAIDVIVPRGGKSLVARVQSEARVPVFAHLEGVCHVYVHAAADLAMAKAIVLNAKLRRTGICGAAETLLVDRACAATHLAPLVTMLLDAGCAVRGDETVQAVDPRVEPASEEDWRTEYLDAIIAARVVDGLDAAIEHIETYGSHHTEAIVTDDAAAAVRFFDEVDSAIVLHNASTQFADGGEFGFGAEIGIATGRMHARGPVGVEQLTSFKYRVRGSGQTRP</sequence>
<keyword evidence="10" id="KW-1185">Reference proteome</keyword>
<keyword evidence="3 7" id="KW-0641">Proline biosynthesis</keyword>
<protein>
    <recommendedName>
        <fullName evidence="7">Gamma-glutamyl phosphate reductase</fullName>
        <shortName evidence="7">GPR</shortName>
        <ecNumber evidence="7">1.2.1.41</ecNumber>
    </recommendedName>
    <alternativeName>
        <fullName evidence="7">Glutamate-5-semialdehyde dehydrogenase</fullName>
    </alternativeName>
    <alternativeName>
        <fullName evidence="7">Glutamyl-gamma-semialdehyde dehydrogenase</fullName>
        <shortName evidence="7">GSA dehydrogenase</shortName>
    </alternativeName>
</protein>
<keyword evidence="5 7" id="KW-0560">Oxidoreductase</keyword>
<reference evidence="9 10" key="1">
    <citation type="submission" date="2023-05" db="EMBL/GenBank/DDBJ databases">
        <title>Chelatococcus sp. nov., a moderately thermophilic bacterium isolated from hot spring microbial mat.</title>
        <authorList>
            <person name="Hu C.-J."/>
            <person name="Li W.-J."/>
        </authorList>
    </citation>
    <scope>NUCLEOTIDE SEQUENCE [LARGE SCALE GENOMIC DNA]</scope>
    <source>
        <strain evidence="9 10">SYSU G07232</strain>
    </source>
</reference>
<dbReference type="HAMAP" id="MF_00412">
    <property type="entry name" value="ProA"/>
    <property type="match status" value="1"/>
</dbReference>
<dbReference type="PIRSF" id="PIRSF000151">
    <property type="entry name" value="GPR"/>
    <property type="match status" value="1"/>
</dbReference>
<comment type="subcellular location">
    <subcellularLocation>
        <location evidence="7">Cytoplasm</location>
    </subcellularLocation>
</comment>
<dbReference type="InterPro" id="IPR020593">
    <property type="entry name" value="G-glutamylP_reductase_CS"/>
</dbReference>
<evidence type="ECO:0000256" key="2">
    <source>
        <dbReference type="ARBA" id="ARBA00022605"/>
    </source>
</evidence>
<comment type="function">
    <text evidence="7">Catalyzes the NADPH-dependent reduction of L-glutamate 5-phosphate into L-glutamate 5-semialdehyde and phosphate. The product spontaneously undergoes cyclization to form 1-pyrroline-5-carboxylate.</text>
</comment>
<evidence type="ECO:0000256" key="7">
    <source>
        <dbReference type="HAMAP-Rule" id="MF_00412"/>
    </source>
</evidence>
<dbReference type="Gene3D" id="3.40.605.10">
    <property type="entry name" value="Aldehyde Dehydrogenase, Chain A, domain 1"/>
    <property type="match status" value="1"/>
</dbReference>
<comment type="catalytic activity">
    <reaction evidence="6 7">
        <text>L-glutamate 5-semialdehyde + phosphate + NADP(+) = L-glutamyl 5-phosphate + NADPH + H(+)</text>
        <dbReference type="Rhea" id="RHEA:19541"/>
        <dbReference type="ChEBI" id="CHEBI:15378"/>
        <dbReference type="ChEBI" id="CHEBI:43474"/>
        <dbReference type="ChEBI" id="CHEBI:57783"/>
        <dbReference type="ChEBI" id="CHEBI:58066"/>
        <dbReference type="ChEBI" id="CHEBI:58274"/>
        <dbReference type="ChEBI" id="CHEBI:58349"/>
        <dbReference type="EC" id="1.2.1.41"/>
    </reaction>
</comment>
<evidence type="ECO:0000256" key="5">
    <source>
        <dbReference type="ARBA" id="ARBA00023002"/>
    </source>
</evidence>
<dbReference type="InterPro" id="IPR016163">
    <property type="entry name" value="Ald_DH_C"/>
</dbReference>
<dbReference type="Proteomes" id="UP001321492">
    <property type="component" value="Unassembled WGS sequence"/>
</dbReference>
<dbReference type="Pfam" id="PF00171">
    <property type="entry name" value="Aldedh"/>
    <property type="match status" value="1"/>
</dbReference>